<evidence type="ECO:0000313" key="2">
    <source>
        <dbReference type="Proteomes" id="UP000014725"/>
    </source>
</evidence>
<dbReference type="Pfam" id="PF13479">
    <property type="entry name" value="AAA_24"/>
    <property type="match status" value="1"/>
</dbReference>
<dbReference type="EMBL" id="KC821624">
    <property type="protein sequence ID" value="AGO48923.1"/>
    <property type="molecule type" value="Genomic_DNA"/>
</dbReference>
<protein>
    <submittedName>
        <fullName evidence="1">ATPase containing protein</fullName>
    </submittedName>
</protein>
<reference evidence="1 2" key="1">
    <citation type="journal article" date="2013" name="Proc. Natl. Acad. Sci. U.S.A.">
        <title>Twelve previously unknown phage genera are ubiquitous in global oceans.</title>
        <authorList>
            <person name="Holmfeldt K."/>
            <person name="Solonenko N."/>
            <person name="Shah M."/>
            <person name="Corrier K."/>
            <person name="Riemann L."/>
            <person name="Verberkmoes N.C."/>
            <person name="Sullivan M.B."/>
        </authorList>
    </citation>
    <scope>NUCLEOTIDE SEQUENCE [LARGE SCALE GENOMIC DNA]</scope>
    <source>
        <strain evidence="1">Phi14:2</strain>
    </source>
</reference>
<organism evidence="1 2">
    <name type="scientific">Cellulophaga phage phi14:2</name>
    <dbReference type="NCBI Taxonomy" id="1327990"/>
    <lineage>
        <taxon>Viruses</taxon>
        <taxon>Duplodnaviria</taxon>
        <taxon>Heunggongvirae</taxon>
        <taxon>Uroviricota</taxon>
        <taxon>Caudoviricetes</taxon>
        <taxon>Crassvirales</taxon>
        <taxon>Steigviridae</taxon>
        <taxon>Asinivirinae</taxon>
        <taxon>Akihdevirus</taxon>
        <taxon>Akihdevirus balticus</taxon>
    </lineage>
</organism>
<evidence type="ECO:0000313" key="1">
    <source>
        <dbReference type="EMBL" id="AGO48923.1"/>
    </source>
</evidence>
<dbReference type="KEGG" id="vg:16797504"/>
<sequence length="224" mass="25341">MATLVYVVGKSGRGKSTSCMNLDPDSTAIVNSDQKDLPFPQFKSKYNKEKNNYLQSSNIVEITNFLKGIQGNKQIKTLVIDTWSRIMTDSVMSNSFRNASNGMQAWSNMSFENYNLLNIINEKLREDIIVYIMCHPETVYDESGFARERIAVQGQQLKKMEPESFSSIVLYAEAIKNPGEPVSYFFRTATTGNDSCKTPIGMFDEELVPNDLVAINDTIIKYYS</sequence>
<reference evidence="2" key="2">
    <citation type="submission" date="2013-03" db="EMBL/GenBank/DDBJ databases">
        <title>The Cellulophaga phages: a novel, diverse, and globally ubiquitous model system.</title>
        <authorList>
            <person name="Holmfeldt K."/>
            <person name="Solonenko N."/>
            <person name="Shah M."/>
            <person name="Corrier K."/>
            <person name="Riemann L."/>
            <person name="VerBerkmoes N.C."/>
            <person name="Sullivan M.B."/>
        </authorList>
    </citation>
    <scope>NUCLEOTIDE SEQUENCE [LARGE SCALE GENOMIC DNA]</scope>
</reference>
<dbReference type="Proteomes" id="UP000014725">
    <property type="component" value="Segment"/>
</dbReference>
<name>S0A3W7_9CAUD</name>
<accession>S0A3W7</accession>
<dbReference type="OrthoDB" id="16161at10239"/>
<keyword evidence="2" id="KW-1185">Reference proteome</keyword>
<dbReference type="GeneID" id="16797504"/>
<proteinExistence type="predicted"/>
<gene>
    <name evidence="1" type="ORF">Phi14:2_gp045</name>
</gene>